<dbReference type="EMBL" id="BBVC01000061">
    <property type="protein sequence ID" value="GAO98473.1"/>
    <property type="molecule type" value="Genomic_DNA"/>
</dbReference>
<dbReference type="Proteomes" id="UP000036771">
    <property type="component" value="Unassembled WGS sequence"/>
</dbReference>
<evidence type="ECO:0008006" key="3">
    <source>
        <dbReference type="Google" id="ProtNLM"/>
    </source>
</evidence>
<dbReference type="InterPro" id="IPR025460">
    <property type="entry name" value="DUF4280"/>
</dbReference>
<organism evidence="1 2">
    <name type="scientific">Caedimonas varicaedens</name>
    <dbReference type="NCBI Taxonomy" id="1629334"/>
    <lineage>
        <taxon>Bacteria</taxon>
        <taxon>Pseudomonadati</taxon>
        <taxon>Pseudomonadota</taxon>
        <taxon>Alphaproteobacteria</taxon>
        <taxon>Holosporales</taxon>
        <taxon>Caedimonadaceae</taxon>
        <taxon>Caedimonas</taxon>
    </lineage>
</organism>
<gene>
    <name evidence="1" type="ORF">Cva_01134</name>
</gene>
<comment type="caution">
    <text evidence="1">The sequence shown here is derived from an EMBL/GenBank/DDBJ whole genome shotgun (WGS) entry which is preliminary data.</text>
</comment>
<dbReference type="OrthoDB" id="4825649at2"/>
<evidence type="ECO:0000313" key="2">
    <source>
        <dbReference type="Proteomes" id="UP000036771"/>
    </source>
</evidence>
<dbReference type="AlphaFoldDB" id="A0A0K8ME47"/>
<dbReference type="Pfam" id="PF14107">
    <property type="entry name" value="DUF4280"/>
    <property type="match status" value="1"/>
</dbReference>
<proteinExistence type="predicted"/>
<reference evidence="1 2" key="1">
    <citation type="submission" date="2015-03" db="EMBL/GenBank/DDBJ databases">
        <title>Caedibacter varicaedens, whole genome shotgun sequence.</title>
        <authorList>
            <person name="Suzuki H."/>
            <person name="Dapper A.L."/>
            <person name="Gibson A.K."/>
            <person name="Jackson C."/>
            <person name="Lee H."/>
            <person name="Pejaver V.R."/>
            <person name="Doak T."/>
            <person name="Lynch M."/>
        </authorList>
    </citation>
    <scope>NUCLEOTIDE SEQUENCE [LARGE SCALE GENOMIC DNA]</scope>
</reference>
<dbReference type="STRING" id="1629334.Cva_01134"/>
<evidence type="ECO:0000313" key="1">
    <source>
        <dbReference type="EMBL" id="GAO98473.1"/>
    </source>
</evidence>
<sequence length="117" mass="12360">MLETVTGGFLMCAGGESMLMFDALPEVNVLVQAMPAGHFMDVVPDLNLTPMGICAILSEVGLPIPCMPAPVSPWMIGDPTVLINGMPALDNLSMVPCAWGGVISIVFPNNETTWLTI</sequence>
<accession>A0A0K8ME47</accession>
<protein>
    <recommendedName>
        <fullName evidence="3">DUF4280 domain-containing protein</fullName>
    </recommendedName>
</protein>
<name>A0A0K8ME47_9PROT</name>
<keyword evidence="2" id="KW-1185">Reference proteome</keyword>